<dbReference type="GO" id="GO:0016301">
    <property type="term" value="F:kinase activity"/>
    <property type="evidence" value="ECO:0007669"/>
    <property type="project" value="UniProtKB-KW"/>
</dbReference>
<protein>
    <submittedName>
        <fullName evidence="1">Two component system histidine kinase</fullName>
    </submittedName>
</protein>
<proteinExistence type="predicted"/>
<name>W1XK71_9ZZZZ</name>
<feature type="non-terminal residue" evidence="1">
    <location>
        <position position="1"/>
    </location>
</feature>
<dbReference type="AlphaFoldDB" id="W1XK71"/>
<sequence>IKLRKVKKYNLIFGAIIGVVLAQMVLAEGYAAKQQSGEIVDVNLLAGVNNP</sequence>
<dbReference type="EMBL" id="AZMM01014825">
    <property type="protein sequence ID" value="ETJ30662.1"/>
    <property type="molecule type" value="Genomic_DNA"/>
</dbReference>
<gene>
    <name evidence="1" type="ORF">Q604_UNBC14825G0001</name>
</gene>
<evidence type="ECO:0000313" key="1">
    <source>
        <dbReference type="EMBL" id="ETJ30662.1"/>
    </source>
</evidence>
<reference evidence="1" key="1">
    <citation type="submission" date="2013-12" db="EMBL/GenBank/DDBJ databases">
        <title>A Varibaculum cambriense genome reconstructed from a premature infant gut community with otherwise low bacterial novelty that shifts toward anaerobic metabolism during the third week of life.</title>
        <authorList>
            <person name="Brown C.T."/>
            <person name="Sharon I."/>
            <person name="Thomas B.C."/>
            <person name="Castelle C.J."/>
            <person name="Morowitz M.J."/>
            <person name="Banfield J.F."/>
        </authorList>
    </citation>
    <scope>NUCLEOTIDE SEQUENCE</scope>
</reference>
<keyword evidence="1" id="KW-0418">Kinase</keyword>
<accession>W1XK71</accession>
<organism evidence="1">
    <name type="scientific">human gut metagenome</name>
    <dbReference type="NCBI Taxonomy" id="408170"/>
    <lineage>
        <taxon>unclassified sequences</taxon>
        <taxon>metagenomes</taxon>
        <taxon>organismal metagenomes</taxon>
    </lineage>
</organism>
<keyword evidence="1" id="KW-0808">Transferase</keyword>
<comment type="caution">
    <text evidence="1">The sequence shown here is derived from an EMBL/GenBank/DDBJ whole genome shotgun (WGS) entry which is preliminary data.</text>
</comment>